<evidence type="ECO:0000313" key="8">
    <source>
        <dbReference type="EMBL" id="KJH49694.1"/>
    </source>
</evidence>
<dbReference type="EMBL" id="KN716226">
    <property type="protein sequence ID" value="KJH49694.1"/>
    <property type="molecule type" value="Genomic_DNA"/>
</dbReference>
<dbReference type="GO" id="GO:0003937">
    <property type="term" value="F:IMP cyclohydrolase activity"/>
    <property type="evidence" value="ECO:0007669"/>
    <property type="project" value="UniProtKB-EC"/>
</dbReference>
<dbReference type="Proteomes" id="UP000053766">
    <property type="component" value="Unassembled WGS sequence"/>
</dbReference>
<evidence type="ECO:0000256" key="4">
    <source>
        <dbReference type="ARBA" id="ARBA00046691"/>
    </source>
</evidence>
<comment type="subunit">
    <text evidence="4">Homodimer. Associates with internalized INSR complexes on Golgi/endosomal membranes. Interacts with INSR; ATIC together with PRKAA2/AMPK2 and HACD3/PTPLAD1 is proposed to be part of a signaling network regulating INSR autophosphorylation and endocytosis.</text>
</comment>
<dbReference type="PANTHER" id="PTHR11692">
    <property type="entry name" value="BIFUNCTIONAL PURINE BIOSYNTHESIS PROTEIN PURH"/>
    <property type="match status" value="1"/>
</dbReference>
<evidence type="ECO:0000256" key="6">
    <source>
        <dbReference type="ARBA" id="ARBA00048341"/>
    </source>
</evidence>
<evidence type="ECO:0000313" key="9">
    <source>
        <dbReference type="Proteomes" id="UP000053766"/>
    </source>
</evidence>
<evidence type="ECO:0000256" key="3">
    <source>
        <dbReference type="ARBA" id="ARBA00032307"/>
    </source>
</evidence>
<dbReference type="InterPro" id="IPR036914">
    <property type="entry name" value="MGS-like_dom_sf"/>
</dbReference>
<evidence type="ECO:0000259" key="7">
    <source>
        <dbReference type="SMART" id="SM00851"/>
    </source>
</evidence>
<comment type="catalytic activity">
    <reaction evidence="6">
        <text>IMP + H2O = 5-formamido-1-(5-phospho-D-ribosyl)imidazole-4-carboxamide</text>
        <dbReference type="Rhea" id="RHEA:18445"/>
        <dbReference type="ChEBI" id="CHEBI:15377"/>
        <dbReference type="ChEBI" id="CHEBI:58053"/>
        <dbReference type="ChEBI" id="CHEBI:58467"/>
        <dbReference type="EC" id="3.5.4.10"/>
    </reaction>
    <physiologicalReaction direction="right-to-left" evidence="6">
        <dbReference type="Rhea" id="RHEA:18447"/>
    </physiologicalReaction>
</comment>
<dbReference type="GO" id="GO:0005829">
    <property type="term" value="C:cytosol"/>
    <property type="evidence" value="ECO:0007669"/>
    <property type="project" value="TreeGrafter"/>
</dbReference>
<dbReference type="PANTHER" id="PTHR11692:SF0">
    <property type="entry name" value="BIFUNCTIONAL PURINE BIOSYNTHESIS PROTEIN ATIC"/>
    <property type="match status" value="1"/>
</dbReference>
<gene>
    <name evidence="8" type="ORF">DICVIV_04176</name>
</gene>
<keyword evidence="9" id="KW-1185">Reference proteome</keyword>
<dbReference type="GO" id="GO:0006189">
    <property type="term" value="P:'de novo' IMP biosynthetic process"/>
    <property type="evidence" value="ECO:0007669"/>
    <property type="project" value="TreeGrafter"/>
</dbReference>
<feature type="domain" description="MGS-like" evidence="7">
    <location>
        <begin position="55"/>
        <end position="132"/>
    </location>
</feature>
<dbReference type="GO" id="GO:0004643">
    <property type="term" value="F:phosphoribosylaminoimidazolecarboxamide formyltransferase activity"/>
    <property type="evidence" value="ECO:0007669"/>
    <property type="project" value="UniProtKB-EC"/>
</dbReference>
<reference evidence="9" key="2">
    <citation type="journal article" date="2016" name="Sci. Rep.">
        <title>Dictyocaulus viviparus genome, variome and transcriptome elucidate lungworm biology and support future intervention.</title>
        <authorList>
            <person name="McNulty S.N."/>
            <person name="Strube C."/>
            <person name="Rosa B.A."/>
            <person name="Martin J.C."/>
            <person name="Tyagi R."/>
            <person name="Choi Y.J."/>
            <person name="Wang Q."/>
            <person name="Hallsworth Pepin K."/>
            <person name="Zhang X."/>
            <person name="Ozersky P."/>
            <person name="Wilson R.K."/>
            <person name="Sternberg P.W."/>
            <person name="Gasser R.B."/>
            <person name="Mitreva M."/>
        </authorList>
    </citation>
    <scope>NUCLEOTIDE SEQUENCE [LARGE SCALE GENOMIC DNA]</scope>
    <source>
        <strain evidence="9">HannoverDv2000</strain>
    </source>
</reference>
<dbReference type="SMART" id="SM00851">
    <property type="entry name" value="MGS"/>
    <property type="match status" value="1"/>
</dbReference>
<dbReference type="Gene3D" id="3.40.50.1380">
    <property type="entry name" value="Methylglyoxal synthase-like domain"/>
    <property type="match status" value="1"/>
</dbReference>
<evidence type="ECO:0000256" key="5">
    <source>
        <dbReference type="ARBA" id="ARBA00047515"/>
    </source>
</evidence>
<dbReference type="InterPro" id="IPR011607">
    <property type="entry name" value="MGS-like_dom"/>
</dbReference>
<dbReference type="InterPro" id="IPR002695">
    <property type="entry name" value="PurH-like"/>
</dbReference>
<organism evidence="8 9">
    <name type="scientific">Dictyocaulus viviparus</name>
    <name type="common">Bovine lungworm</name>
    <dbReference type="NCBI Taxonomy" id="29172"/>
    <lineage>
        <taxon>Eukaryota</taxon>
        <taxon>Metazoa</taxon>
        <taxon>Ecdysozoa</taxon>
        <taxon>Nematoda</taxon>
        <taxon>Chromadorea</taxon>
        <taxon>Rhabditida</taxon>
        <taxon>Rhabditina</taxon>
        <taxon>Rhabditomorpha</taxon>
        <taxon>Strongyloidea</taxon>
        <taxon>Metastrongylidae</taxon>
        <taxon>Dictyocaulus</taxon>
    </lineage>
</organism>
<evidence type="ECO:0000256" key="2">
    <source>
        <dbReference type="ARBA" id="ARBA00017905"/>
    </source>
</evidence>
<accession>A0A0D8Y0Y7</accession>
<dbReference type="OrthoDB" id="6017153at2759"/>
<dbReference type="STRING" id="29172.A0A0D8Y0Y7"/>
<protein>
    <recommendedName>
        <fullName evidence="2">Bifunctional purine biosynthesis protein ATIC</fullName>
    </recommendedName>
    <alternativeName>
        <fullName evidence="3">AICAR transformylase/inosine monophosphate cyclohydrolase</fullName>
    </alternativeName>
</protein>
<proteinExistence type="predicted"/>
<comment type="catalytic activity">
    <reaction evidence="5">
        <text>(6R)-10-formyltetrahydrofolate + 5-amino-1-(5-phospho-beta-D-ribosyl)imidazole-4-carboxamide = 5-formamido-1-(5-phospho-D-ribosyl)imidazole-4-carboxamide + (6S)-5,6,7,8-tetrahydrofolate</text>
        <dbReference type="Rhea" id="RHEA:22192"/>
        <dbReference type="ChEBI" id="CHEBI:57453"/>
        <dbReference type="ChEBI" id="CHEBI:58467"/>
        <dbReference type="ChEBI" id="CHEBI:58475"/>
        <dbReference type="ChEBI" id="CHEBI:195366"/>
        <dbReference type="EC" id="2.1.2.3"/>
    </reaction>
    <physiologicalReaction direction="left-to-right" evidence="5">
        <dbReference type="Rhea" id="RHEA:22193"/>
    </physiologicalReaction>
</comment>
<dbReference type="AlphaFoldDB" id="A0A0D8Y0Y7"/>
<dbReference type="SUPFAM" id="SSF52335">
    <property type="entry name" value="Methylglyoxal synthase-like"/>
    <property type="match status" value="1"/>
</dbReference>
<sequence length="298" mass="33994">MFMKEQIEMSYPIHIQENRKCSEKDVGCKASSHTFKHYFFQISDLRQQSKIETPAVDTKLREIRLTRQVMCTIEDHWSTAGLSWQDLILKLLYDIKLVDVVVCNLYPFRSTVAASDCTVEKAIENIDIGGVTLLRAAAKNYARVCVLCDPRDYEKTLDQVGRKWPENKSQKKTLTAGGRDGMENDFTKRSFLYFTNDSVLNITSGPTIKRGGVDIVARRLLALKKRTPAGSLLRSFALCTMDLVVIECDHRLHRNFNSSVFSKSMLFIFPNFPGNNLPTPKKMLRKQTKQVALVSLIM</sequence>
<reference evidence="8 9" key="1">
    <citation type="submission" date="2013-11" db="EMBL/GenBank/DDBJ databases">
        <title>Draft genome of the bovine lungworm Dictyocaulus viviparus.</title>
        <authorList>
            <person name="Mitreva M."/>
        </authorList>
    </citation>
    <scope>NUCLEOTIDE SEQUENCE [LARGE SCALE GENOMIC DNA]</scope>
    <source>
        <strain evidence="8 9">HannoverDv2000</strain>
    </source>
</reference>
<evidence type="ECO:0000256" key="1">
    <source>
        <dbReference type="ARBA" id="ARBA00000945"/>
    </source>
</evidence>
<comment type="catalytic activity">
    <reaction evidence="1">
        <text>10-formyldihydrofolate + 5-amino-1-(5-phospho-beta-D-ribosyl)imidazole-4-carboxamide = 5-formamido-1-(5-phospho-D-ribosyl)imidazole-4-carboxamide + 7,8-dihydrofolate</text>
        <dbReference type="Rhea" id="RHEA:59144"/>
        <dbReference type="ChEBI" id="CHEBI:57451"/>
        <dbReference type="ChEBI" id="CHEBI:57452"/>
        <dbReference type="ChEBI" id="CHEBI:58467"/>
        <dbReference type="ChEBI" id="CHEBI:58475"/>
    </reaction>
    <physiologicalReaction direction="left-to-right" evidence="1">
        <dbReference type="Rhea" id="RHEA:59145"/>
    </physiologicalReaction>
</comment>
<name>A0A0D8Y0Y7_DICVI</name>